<dbReference type="AlphaFoldDB" id="A0A8S4S4S5"/>
<evidence type="ECO:0000313" key="2">
    <source>
        <dbReference type="EMBL" id="CAH2251660.1"/>
    </source>
</evidence>
<name>A0A8S4S4S5_9NEOP</name>
<evidence type="ECO:0000256" key="1">
    <source>
        <dbReference type="SAM" id="MobiDB-lite"/>
    </source>
</evidence>
<reference evidence="2" key="1">
    <citation type="submission" date="2022-03" db="EMBL/GenBank/DDBJ databases">
        <authorList>
            <person name="Lindestad O."/>
        </authorList>
    </citation>
    <scope>NUCLEOTIDE SEQUENCE</scope>
</reference>
<feature type="compositionally biased region" description="Polar residues" evidence="1">
    <location>
        <begin position="66"/>
        <end position="80"/>
    </location>
</feature>
<feature type="region of interest" description="Disordered" evidence="1">
    <location>
        <begin position="17"/>
        <end position="80"/>
    </location>
</feature>
<organism evidence="2 3">
    <name type="scientific">Pararge aegeria aegeria</name>
    <dbReference type="NCBI Taxonomy" id="348720"/>
    <lineage>
        <taxon>Eukaryota</taxon>
        <taxon>Metazoa</taxon>
        <taxon>Ecdysozoa</taxon>
        <taxon>Arthropoda</taxon>
        <taxon>Hexapoda</taxon>
        <taxon>Insecta</taxon>
        <taxon>Pterygota</taxon>
        <taxon>Neoptera</taxon>
        <taxon>Endopterygota</taxon>
        <taxon>Lepidoptera</taxon>
        <taxon>Glossata</taxon>
        <taxon>Ditrysia</taxon>
        <taxon>Papilionoidea</taxon>
        <taxon>Nymphalidae</taxon>
        <taxon>Satyrinae</taxon>
        <taxon>Satyrini</taxon>
        <taxon>Parargina</taxon>
        <taxon>Pararge</taxon>
    </lineage>
</organism>
<keyword evidence="3" id="KW-1185">Reference proteome</keyword>
<sequence length="80" mass="9163">MYYRQTGIHKAVIDLSTVKKEATERDRERANPARRRQRPRAGANHARSPAQYSPPRREDIRVENGLTGTSSHVINSTYDT</sequence>
<proteinExistence type="predicted"/>
<evidence type="ECO:0000313" key="3">
    <source>
        <dbReference type="Proteomes" id="UP000838756"/>
    </source>
</evidence>
<feature type="compositionally biased region" description="Basic and acidic residues" evidence="1">
    <location>
        <begin position="17"/>
        <end position="31"/>
    </location>
</feature>
<comment type="caution">
    <text evidence="2">The sequence shown here is derived from an EMBL/GenBank/DDBJ whole genome shotgun (WGS) entry which is preliminary data.</text>
</comment>
<gene>
    <name evidence="2" type="primary">jg2310</name>
    <name evidence="2" type="ORF">PAEG_LOCUS22254</name>
</gene>
<dbReference type="EMBL" id="CAKXAJ010026029">
    <property type="protein sequence ID" value="CAH2251660.1"/>
    <property type="molecule type" value="Genomic_DNA"/>
</dbReference>
<protein>
    <submittedName>
        <fullName evidence="2">Jg2310 protein</fullName>
    </submittedName>
</protein>
<accession>A0A8S4S4S5</accession>
<dbReference type="Proteomes" id="UP000838756">
    <property type="component" value="Unassembled WGS sequence"/>
</dbReference>